<dbReference type="Pfam" id="PF13478">
    <property type="entry name" value="XdhC_C"/>
    <property type="match status" value="1"/>
</dbReference>
<dbReference type="InterPro" id="IPR027051">
    <property type="entry name" value="XdhC_Rossmann_dom"/>
</dbReference>
<organism evidence="4 5">
    <name type="scientific">Novosphingobium sediminis</name>
    <dbReference type="NCBI Taxonomy" id="707214"/>
    <lineage>
        <taxon>Bacteria</taxon>
        <taxon>Pseudomonadati</taxon>
        <taxon>Pseudomonadota</taxon>
        <taxon>Alphaproteobacteria</taxon>
        <taxon>Sphingomonadales</taxon>
        <taxon>Sphingomonadaceae</taxon>
        <taxon>Novosphingobium</taxon>
    </lineage>
</organism>
<dbReference type="RefSeq" id="WP_147157913.1">
    <property type="nucleotide sequence ID" value="NZ_BJYR01000002.1"/>
</dbReference>
<reference evidence="4 5" key="1">
    <citation type="submission" date="2019-07" db="EMBL/GenBank/DDBJ databases">
        <title>Whole genome shotgun sequence of Novosphingobium sediminis NBRC 106119.</title>
        <authorList>
            <person name="Hosoyama A."/>
            <person name="Uohara A."/>
            <person name="Ohji S."/>
            <person name="Ichikawa N."/>
        </authorList>
    </citation>
    <scope>NUCLEOTIDE SEQUENCE [LARGE SCALE GENOMIC DNA]</scope>
    <source>
        <strain evidence="4 5">NBRC 106119</strain>
    </source>
</reference>
<dbReference type="Gene3D" id="3.40.50.720">
    <property type="entry name" value="NAD(P)-binding Rossmann-like Domain"/>
    <property type="match status" value="1"/>
</dbReference>
<evidence type="ECO:0000256" key="1">
    <source>
        <dbReference type="SAM" id="MobiDB-lite"/>
    </source>
</evidence>
<proteinExistence type="predicted"/>
<accession>A0A512AFQ4</accession>
<keyword evidence="5" id="KW-1185">Reference proteome</keyword>
<dbReference type="OrthoDB" id="9815497at2"/>
<evidence type="ECO:0000313" key="4">
    <source>
        <dbReference type="EMBL" id="GEN98530.1"/>
    </source>
</evidence>
<dbReference type="InterPro" id="IPR003777">
    <property type="entry name" value="XdhC_CoxI"/>
</dbReference>
<evidence type="ECO:0000313" key="5">
    <source>
        <dbReference type="Proteomes" id="UP000321464"/>
    </source>
</evidence>
<protein>
    <recommendedName>
        <fullName evidence="6">Xanthine dehydrogenase</fullName>
    </recommendedName>
</protein>
<name>A0A512AFQ4_9SPHN</name>
<feature type="domain" description="XdhC Rossmann" evidence="3">
    <location>
        <begin position="155"/>
        <end position="293"/>
    </location>
</feature>
<dbReference type="Pfam" id="PF02625">
    <property type="entry name" value="XdhC_CoxI"/>
    <property type="match status" value="1"/>
</dbReference>
<dbReference type="AlphaFoldDB" id="A0A512AFQ4"/>
<feature type="domain" description="XdhC- CoxI" evidence="2">
    <location>
        <begin position="18"/>
        <end position="83"/>
    </location>
</feature>
<dbReference type="PANTHER" id="PTHR30388">
    <property type="entry name" value="ALDEHYDE OXIDOREDUCTASE MOLYBDENUM COFACTOR ASSEMBLY PROTEIN"/>
    <property type="match status" value="1"/>
</dbReference>
<evidence type="ECO:0000259" key="3">
    <source>
        <dbReference type="Pfam" id="PF13478"/>
    </source>
</evidence>
<dbReference type="EMBL" id="BJYR01000002">
    <property type="protein sequence ID" value="GEN98530.1"/>
    <property type="molecule type" value="Genomic_DNA"/>
</dbReference>
<feature type="region of interest" description="Disordered" evidence="1">
    <location>
        <begin position="307"/>
        <end position="326"/>
    </location>
</feature>
<sequence length="326" mass="33736">MIAHDDRSILGLLIEGAEAGIEGVLVTLTGIEGGSSRGVGAQMAVLADGRSAGSFSGGCVEAAVIAEAQDVLAKGYGRTVRYGVGSPYLDIRLPCGGGIDLLFTPHPDPAVLSEILARIDARKAAVLRLNEGGAALSSTPGAHGFQRAYAPPLRLVALGHGEDLTALVRLARAFGVTVEAFAPATDRHAAAEPGVIPLVSRTALPDLVGDPWTAFVFLFHDHDWEEMLLPHALAQDGFYHGAVGSARTHHARLAGLRTIGVPQASLDTLRGGIGLIPATRDPATLALSVLGELVQDYQACAGMPGWSGRAPGRTGQDPASHVPTRN</sequence>
<dbReference type="InterPro" id="IPR052698">
    <property type="entry name" value="MoCofactor_Util/Proc"/>
</dbReference>
<gene>
    <name evidence="4" type="ORF">NSE01_03630</name>
</gene>
<evidence type="ECO:0008006" key="6">
    <source>
        <dbReference type="Google" id="ProtNLM"/>
    </source>
</evidence>
<evidence type="ECO:0000259" key="2">
    <source>
        <dbReference type="Pfam" id="PF02625"/>
    </source>
</evidence>
<comment type="caution">
    <text evidence="4">The sequence shown here is derived from an EMBL/GenBank/DDBJ whole genome shotgun (WGS) entry which is preliminary data.</text>
</comment>
<dbReference type="Proteomes" id="UP000321464">
    <property type="component" value="Unassembled WGS sequence"/>
</dbReference>
<dbReference type="PANTHER" id="PTHR30388:SF4">
    <property type="entry name" value="MOLYBDENUM COFACTOR INSERTION CHAPERONE PAOD"/>
    <property type="match status" value="1"/>
</dbReference>